<organism evidence="1 2">
    <name type="scientific">Leptospira noguchii</name>
    <dbReference type="NCBI Taxonomy" id="28182"/>
    <lineage>
        <taxon>Bacteria</taxon>
        <taxon>Pseudomonadati</taxon>
        <taxon>Spirochaetota</taxon>
        <taxon>Spirochaetia</taxon>
        <taxon>Leptospirales</taxon>
        <taxon>Leptospiraceae</taxon>
        <taxon>Leptospira</taxon>
    </lineage>
</organism>
<dbReference type="Proteomes" id="UP000829829">
    <property type="component" value="Chromosome 1"/>
</dbReference>
<reference evidence="1" key="1">
    <citation type="submission" date="2022-02" db="EMBL/GenBank/DDBJ databases">
        <title>The genetically variable rfb locus in Leptospira is a mobile cassette and a molecular signature of serovar identity.</title>
        <authorList>
            <person name="Nieves C."/>
            <person name="Vincent A.T."/>
            <person name="Zarantonelli L."/>
            <person name="Picardeau M."/>
            <person name="Veyrier F.J."/>
            <person name="Buschiazzo A."/>
        </authorList>
    </citation>
    <scope>NUCLEOTIDE SEQUENCE</scope>
    <source>
        <strain evidence="1">IP1512017</strain>
    </source>
</reference>
<sequence>MSHSPWIARSNSVSHSPWIARSNSVSHSPWIARQVALNSAKSFPTDRVKLSKTLSYGSR</sequence>
<evidence type="ECO:0000313" key="2">
    <source>
        <dbReference type="Proteomes" id="UP000829829"/>
    </source>
</evidence>
<dbReference type="EMBL" id="CP091957">
    <property type="protein sequence ID" value="UOG57591.1"/>
    <property type="molecule type" value="Genomic_DNA"/>
</dbReference>
<gene>
    <name evidence="1" type="ORF">MAL03_05500</name>
</gene>
<evidence type="ECO:0000313" key="1">
    <source>
        <dbReference type="EMBL" id="UOG57591.1"/>
    </source>
</evidence>
<name>A0AAE9GD29_9LEPT</name>
<proteinExistence type="predicted"/>
<protein>
    <submittedName>
        <fullName evidence="1">Uncharacterized protein</fullName>
    </submittedName>
</protein>
<dbReference type="AlphaFoldDB" id="A0AAE9GD29"/>
<dbReference type="RefSeq" id="WP_243815802.1">
    <property type="nucleotide sequence ID" value="NZ_CP091957.1"/>
</dbReference>
<accession>A0AAE9GD29</accession>